<dbReference type="Proteomes" id="UP000186922">
    <property type="component" value="Unassembled WGS sequence"/>
</dbReference>
<gene>
    <name evidence="2" type="primary">RvY_02000-1</name>
    <name evidence="2" type="synonym">RvY_02000.1</name>
    <name evidence="2" type="ORF">RvY_02000</name>
</gene>
<feature type="region of interest" description="Disordered" evidence="1">
    <location>
        <begin position="85"/>
        <end position="111"/>
    </location>
</feature>
<accession>A0A1D1UJ30</accession>
<evidence type="ECO:0000313" key="2">
    <source>
        <dbReference type="EMBL" id="GAU89451.1"/>
    </source>
</evidence>
<sequence>MAPFDVGGVLVFGVSDPVWQTMAQNHEWESLGIVRQDDSISMDTVLGFALSDSGVGLTDLMRERHGHKGKSRAALVAHLDEFNQLDPSVPSQTPKASAKDEDLPESLRGSTHQNTSVARLFQDFDIGEPEALADLTVLLEKHNKFQFGSSVWSVKADHQGCPVWLRGVKNRTEMHLRTQEQRKNLDLYPTKEGFSFTEKFYYALLDIFQTKEPLRQLARLSPDGSTGFPLNPSATTFDSPTVLDAIARALYHLVYVRRCSTCQPCTDSARGNGLQYIQMRSVPGHTCVSKSVGITTRDGPITEGEWSMVVDSLKAEHMLEAYLLMIGQGRISELATLKVDEYLNPRRDRLHNAIDTYIKDTVRFEINISAYRNDDSSPVV</sequence>
<evidence type="ECO:0000313" key="3">
    <source>
        <dbReference type="Proteomes" id="UP000186922"/>
    </source>
</evidence>
<comment type="caution">
    <text evidence="2">The sequence shown here is derived from an EMBL/GenBank/DDBJ whole genome shotgun (WGS) entry which is preliminary data.</text>
</comment>
<organism evidence="2 3">
    <name type="scientific">Ramazzottius varieornatus</name>
    <name type="common">Water bear</name>
    <name type="synonym">Tardigrade</name>
    <dbReference type="NCBI Taxonomy" id="947166"/>
    <lineage>
        <taxon>Eukaryota</taxon>
        <taxon>Metazoa</taxon>
        <taxon>Ecdysozoa</taxon>
        <taxon>Tardigrada</taxon>
        <taxon>Eutardigrada</taxon>
        <taxon>Parachela</taxon>
        <taxon>Hypsibioidea</taxon>
        <taxon>Ramazzottiidae</taxon>
        <taxon>Ramazzottius</taxon>
    </lineage>
</organism>
<evidence type="ECO:0000256" key="1">
    <source>
        <dbReference type="SAM" id="MobiDB-lite"/>
    </source>
</evidence>
<keyword evidence="3" id="KW-1185">Reference proteome</keyword>
<reference evidence="2 3" key="1">
    <citation type="journal article" date="2016" name="Nat. Commun.">
        <title>Extremotolerant tardigrade genome and improved radiotolerance of human cultured cells by tardigrade-unique protein.</title>
        <authorList>
            <person name="Hashimoto T."/>
            <person name="Horikawa D.D."/>
            <person name="Saito Y."/>
            <person name="Kuwahara H."/>
            <person name="Kozuka-Hata H."/>
            <person name="Shin-I T."/>
            <person name="Minakuchi Y."/>
            <person name="Ohishi K."/>
            <person name="Motoyama A."/>
            <person name="Aizu T."/>
            <person name="Enomoto A."/>
            <person name="Kondo K."/>
            <person name="Tanaka S."/>
            <person name="Hara Y."/>
            <person name="Koshikawa S."/>
            <person name="Sagara H."/>
            <person name="Miura T."/>
            <person name="Yokobori S."/>
            <person name="Miyagawa K."/>
            <person name="Suzuki Y."/>
            <person name="Kubo T."/>
            <person name="Oyama M."/>
            <person name="Kohara Y."/>
            <person name="Fujiyama A."/>
            <person name="Arakawa K."/>
            <person name="Katayama T."/>
            <person name="Toyoda A."/>
            <person name="Kunieda T."/>
        </authorList>
    </citation>
    <scope>NUCLEOTIDE SEQUENCE [LARGE SCALE GENOMIC DNA]</scope>
    <source>
        <strain evidence="2 3">YOKOZUNA-1</strain>
    </source>
</reference>
<feature type="compositionally biased region" description="Polar residues" evidence="1">
    <location>
        <begin position="85"/>
        <end position="95"/>
    </location>
</feature>
<name>A0A1D1UJ30_RAMVA</name>
<dbReference type="EMBL" id="BDGG01000001">
    <property type="protein sequence ID" value="GAU89451.1"/>
    <property type="molecule type" value="Genomic_DNA"/>
</dbReference>
<protein>
    <submittedName>
        <fullName evidence="2">Uncharacterized protein</fullName>
    </submittedName>
</protein>
<proteinExistence type="predicted"/>
<dbReference type="AlphaFoldDB" id="A0A1D1UJ30"/>